<dbReference type="Pfam" id="PF00571">
    <property type="entry name" value="CBS"/>
    <property type="match status" value="2"/>
</dbReference>
<dbReference type="Gene3D" id="3.10.580.10">
    <property type="entry name" value="CBS-domain"/>
    <property type="match status" value="1"/>
</dbReference>
<dbReference type="EMBL" id="CP062310">
    <property type="protein sequence ID" value="QOJ78924.1"/>
    <property type="molecule type" value="Genomic_DNA"/>
</dbReference>
<feature type="domain" description="CBS" evidence="3">
    <location>
        <begin position="7"/>
        <end position="68"/>
    </location>
</feature>
<evidence type="ECO:0000259" key="3">
    <source>
        <dbReference type="PROSITE" id="PS51371"/>
    </source>
</evidence>
<reference evidence="4 5" key="1">
    <citation type="submission" date="2020-10" db="EMBL/GenBank/DDBJ databases">
        <title>Thermofilum lucidum 3507LT sp. nov. a novel member of Thermofilaceae family isolated from Chile hot spring, and proposal of description order Thermofilales.</title>
        <authorList>
            <person name="Zayulina K.S."/>
            <person name="Elcheninov A.G."/>
            <person name="Toshchakov S.V."/>
            <person name="Kublanov I.V."/>
        </authorList>
    </citation>
    <scope>NUCLEOTIDE SEQUENCE [LARGE SCALE GENOMIC DNA]</scope>
    <source>
        <strain evidence="4 5">3507LT</strain>
    </source>
</reference>
<protein>
    <submittedName>
        <fullName evidence="4">CBS domain-containing protein</fullName>
    </submittedName>
</protein>
<dbReference type="PANTHER" id="PTHR43080:SF2">
    <property type="entry name" value="CBS DOMAIN-CONTAINING PROTEIN"/>
    <property type="match status" value="1"/>
</dbReference>
<dbReference type="PANTHER" id="PTHR43080">
    <property type="entry name" value="CBS DOMAIN-CONTAINING PROTEIN CBSX3, MITOCHONDRIAL"/>
    <property type="match status" value="1"/>
</dbReference>
<dbReference type="PROSITE" id="PS51371">
    <property type="entry name" value="CBS"/>
    <property type="match status" value="2"/>
</dbReference>
<dbReference type="GeneID" id="59148271"/>
<organism evidence="4 5">
    <name type="scientific">Infirmifilum lucidum</name>
    <dbReference type="NCBI Taxonomy" id="2776706"/>
    <lineage>
        <taxon>Archaea</taxon>
        <taxon>Thermoproteota</taxon>
        <taxon>Thermoprotei</taxon>
        <taxon>Thermofilales</taxon>
        <taxon>Thermofilaceae</taxon>
        <taxon>Infirmifilum</taxon>
    </lineage>
</organism>
<accession>A0A7L9FJ31</accession>
<dbReference type="InParanoid" id="A0A7L9FJ31"/>
<dbReference type="AlphaFoldDB" id="A0A7L9FJ31"/>
<dbReference type="InterPro" id="IPR000644">
    <property type="entry name" value="CBS_dom"/>
</dbReference>
<dbReference type="InterPro" id="IPR046342">
    <property type="entry name" value="CBS_dom_sf"/>
</dbReference>
<dbReference type="RefSeq" id="WP_192818896.1">
    <property type="nucleotide sequence ID" value="NZ_CP062310.1"/>
</dbReference>
<evidence type="ECO:0000313" key="4">
    <source>
        <dbReference type="EMBL" id="QOJ78924.1"/>
    </source>
</evidence>
<evidence type="ECO:0000256" key="2">
    <source>
        <dbReference type="PROSITE-ProRule" id="PRU00703"/>
    </source>
</evidence>
<keyword evidence="5" id="KW-1185">Reference proteome</keyword>
<dbReference type="KEGG" id="thel:IG193_00205"/>
<feature type="domain" description="CBS" evidence="3">
    <location>
        <begin position="75"/>
        <end position="132"/>
    </location>
</feature>
<gene>
    <name evidence="4" type="ORF">IG193_00205</name>
</gene>
<dbReference type="SMART" id="SM00116">
    <property type="entry name" value="CBS"/>
    <property type="match status" value="2"/>
</dbReference>
<proteinExistence type="predicted"/>
<dbReference type="InterPro" id="IPR051257">
    <property type="entry name" value="Diverse_CBS-Domain"/>
</dbReference>
<dbReference type="Proteomes" id="UP000594121">
    <property type="component" value="Chromosome"/>
</dbReference>
<dbReference type="SUPFAM" id="SSF54631">
    <property type="entry name" value="CBS-domain pair"/>
    <property type="match status" value="1"/>
</dbReference>
<evidence type="ECO:0000256" key="1">
    <source>
        <dbReference type="ARBA" id="ARBA00023122"/>
    </source>
</evidence>
<name>A0A7L9FJ31_9CREN</name>
<evidence type="ECO:0000313" key="5">
    <source>
        <dbReference type="Proteomes" id="UP000594121"/>
    </source>
</evidence>
<sequence>MQVKKLLKREPIVVELGTPLRQAAQVMVREGIGLLPIVSPGDRRRVLGVISERDFVKALATQRGIEDMNVEDVGTMEVVVTISEDASVAEAARLMLEKGIRHLVVVDSQGKLVGVISIRDIVRIDEMLRLASEV</sequence>
<keyword evidence="1 2" id="KW-0129">CBS domain</keyword>
<dbReference type="FunCoup" id="A0A7L9FJ31">
    <property type="interactions" value="7"/>
</dbReference>